<feature type="region of interest" description="Disordered" evidence="3">
    <location>
        <begin position="344"/>
        <end position="364"/>
    </location>
</feature>
<evidence type="ECO:0000256" key="1">
    <source>
        <dbReference type="PROSITE-ProRule" id="PRU00339"/>
    </source>
</evidence>
<evidence type="ECO:0008006" key="6">
    <source>
        <dbReference type="Google" id="ProtNLM"/>
    </source>
</evidence>
<feature type="compositionally biased region" description="Basic and acidic residues" evidence="3">
    <location>
        <begin position="660"/>
        <end position="672"/>
    </location>
</feature>
<feature type="compositionally biased region" description="Basic and acidic residues" evidence="3">
    <location>
        <begin position="743"/>
        <end position="774"/>
    </location>
</feature>
<feature type="compositionally biased region" description="Acidic residues" evidence="3">
    <location>
        <begin position="345"/>
        <end position="354"/>
    </location>
</feature>
<dbReference type="Proteomes" id="UP001154420">
    <property type="component" value="Unassembled WGS sequence"/>
</dbReference>
<keyword evidence="1" id="KW-0802">TPR repeat</keyword>
<evidence type="ECO:0000256" key="3">
    <source>
        <dbReference type="SAM" id="MobiDB-lite"/>
    </source>
</evidence>
<feature type="region of interest" description="Disordered" evidence="3">
    <location>
        <begin position="645"/>
        <end position="774"/>
    </location>
</feature>
<organism evidence="4 5">
    <name type="scientific">Parablautia muri</name>
    <dbReference type="NCBI Taxonomy" id="2320879"/>
    <lineage>
        <taxon>Bacteria</taxon>
        <taxon>Bacillati</taxon>
        <taxon>Bacillota</taxon>
        <taxon>Clostridia</taxon>
        <taxon>Lachnospirales</taxon>
        <taxon>Lachnospiraceae</taxon>
        <taxon>Parablautia</taxon>
    </lineage>
</organism>
<feature type="region of interest" description="Disordered" evidence="3">
    <location>
        <begin position="582"/>
        <end position="612"/>
    </location>
</feature>
<proteinExistence type="predicted"/>
<feature type="coiled-coil region" evidence="2">
    <location>
        <begin position="518"/>
        <end position="547"/>
    </location>
</feature>
<keyword evidence="2" id="KW-0175">Coiled coil</keyword>
<evidence type="ECO:0000313" key="5">
    <source>
        <dbReference type="Proteomes" id="UP001154420"/>
    </source>
</evidence>
<comment type="caution">
    <text evidence="4">The sequence shown here is derived from an EMBL/GenBank/DDBJ whole genome shotgun (WGS) entry which is preliminary data.</text>
</comment>
<feature type="repeat" description="TPR" evidence="1">
    <location>
        <begin position="84"/>
        <end position="117"/>
    </location>
</feature>
<feature type="region of interest" description="Disordered" evidence="3">
    <location>
        <begin position="379"/>
        <end position="399"/>
    </location>
</feature>
<name>A0A9X5BIF2_9FIRM</name>
<feature type="compositionally biased region" description="Acidic residues" evidence="3">
    <location>
        <begin position="673"/>
        <end position="692"/>
    </location>
</feature>
<feature type="region of interest" description="Disordered" evidence="3">
    <location>
        <begin position="444"/>
        <end position="467"/>
    </location>
</feature>
<reference evidence="4" key="1">
    <citation type="submission" date="2018-09" db="EMBL/GenBank/DDBJ databases">
        <title>Murine metabolic-syndrome-specific gut microbial biobank.</title>
        <authorList>
            <person name="Liu C."/>
        </authorList>
    </citation>
    <scope>NUCLEOTIDE SEQUENCE</scope>
    <source>
        <strain evidence="4">D42-62</strain>
    </source>
</reference>
<evidence type="ECO:0000313" key="4">
    <source>
        <dbReference type="EMBL" id="NBJ94202.1"/>
    </source>
</evidence>
<dbReference type="SUPFAM" id="SSF52540">
    <property type="entry name" value="P-loop containing nucleoside triphosphate hydrolases"/>
    <property type="match status" value="1"/>
</dbReference>
<dbReference type="InterPro" id="IPR027417">
    <property type="entry name" value="P-loop_NTPase"/>
</dbReference>
<dbReference type="InterPro" id="IPR019734">
    <property type="entry name" value="TPR_rpt"/>
</dbReference>
<dbReference type="InterPro" id="IPR011990">
    <property type="entry name" value="TPR-like_helical_dom_sf"/>
</dbReference>
<accession>A0A9X5BIF2</accession>
<keyword evidence="5" id="KW-1185">Reference proteome</keyword>
<protein>
    <recommendedName>
        <fullName evidence="6">AAA+ ATPase domain-containing protein</fullName>
    </recommendedName>
</protein>
<dbReference type="PROSITE" id="PS50005">
    <property type="entry name" value="TPR"/>
    <property type="match status" value="1"/>
</dbReference>
<dbReference type="EMBL" id="QZDT01000032">
    <property type="protein sequence ID" value="NBJ94202.1"/>
    <property type="molecule type" value="Genomic_DNA"/>
</dbReference>
<sequence>MRQMIYEVSTLDKYEYKVRADEIKSLIAEGEYAEAVKIADAIDWRRVKSVMMLCTISDLYKINRRYEDSRDILLLAYERHTGGRLIVYSLCELSIKLGEYVQALEYYKEFVQLAPKDSGRYILQYKLYEAQEVSLEERIEVLEELKKRDYREKWAYELAYLYHRVGLTSKCVEECDEMFLWFGEGRYVLKALELKMLHEPLSEEQQVKYEQMKETGGFIESDYAVDQQKMQEKAVEVTTEDEDDNEFSLEENILKNNTQEMPEKEELDIEVKTVDVSQYNTINLQKELAESMKEFLEENKVPDTTIPEDSGISRLMKTKVYEPVTGLDSQIHPEEKESVEMQDASLEEEVEEIQPEPINVPLKETSKDNIFLNVDFPDKKEDKTNISTEQPAAAPVNSGKAEIANSEEVFFGNTAEVNIQDVISELAEKNGSKSLFEPVKEQLGMAGEGDGKAQPEDEEVPLGRASADSAISNTGIIRTFHKKSGYDDMLSQDFDGQISLVVPEEEKIEKQITGQLSIEDIMAEWEKMKQENERKRMEDIRKRVHQQTDTLFADFDEATKSGLLEELEKVMVSAAIKEEKRRAAKERPKVVKAADMDKKAKEDDSTASEDAIKKRLLKEAVENAKDFEDFENKLNPLVAKILEADDEEAEVSAEESMDESLEKYPETDRILENSEEDSEEEYETEVNDLVEDVNEKDGAAADSISDNIDGEAEDTPDTENVRKKVPKGSLNLKGTKKVSAKAGESKAKGSKEKKEENTKKDEEEEKESRSTVREMTISEREQFAPFIHHKRTRRQIVEAIDNISMASYTGNVIITGEEGTGTIALAKLLVKEIQLSDNNFSGKVAKISGPTMNKKDVPATLSKLSGGALIIEGAASMKKDTVGQLLKELNQEEKGLIVLLEDMKAGMNNFLEKYPELKDVFNLRVDVEALDDQTLVKYAKKYALGQEYVIDELGVLALHTRIADMQTSDHEVTLTEIEELVDEAIYYADKKTPKHFFDVLLGKRYDEEDMIVLREKDFMHY</sequence>
<gene>
    <name evidence="4" type="ORF">D5281_16815</name>
</gene>
<dbReference type="AlphaFoldDB" id="A0A9X5BIF2"/>
<feature type="compositionally biased region" description="Acidic residues" evidence="3">
    <location>
        <begin position="645"/>
        <end position="659"/>
    </location>
</feature>
<feature type="compositionally biased region" description="Acidic residues" evidence="3">
    <location>
        <begin position="708"/>
        <end position="717"/>
    </location>
</feature>
<evidence type="ECO:0000256" key="2">
    <source>
        <dbReference type="SAM" id="Coils"/>
    </source>
</evidence>
<dbReference type="Gene3D" id="1.25.40.10">
    <property type="entry name" value="Tetratricopeptide repeat domain"/>
    <property type="match status" value="1"/>
</dbReference>
<dbReference type="SUPFAM" id="SSF48452">
    <property type="entry name" value="TPR-like"/>
    <property type="match status" value="1"/>
</dbReference>
<dbReference type="Gene3D" id="3.40.50.300">
    <property type="entry name" value="P-loop containing nucleotide triphosphate hydrolases"/>
    <property type="match status" value="1"/>
</dbReference>